<feature type="domain" description="Xaa-Pro dipeptidyl-peptidase C-terminal" evidence="3">
    <location>
        <begin position="313"/>
        <end position="575"/>
    </location>
</feature>
<dbReference type="EMBL" id="AB684619">
    <property type="protein sequence ID" value="BAL15719.1"/>
    <property type="molecule type" value="Genomic_DNA"/>
</dbReference>
<evidence type="ECO:0000256" key="1">
    <source>
        <dbReference type="ARBA" id="ARBA00022801"/>
    </source>
</evidence>
<dbReference type="InterPro" id="IPR005674">
    <property type="entry name" value="CocE/Ser_esterase"/>
</dbReference>
<dbReference type="InterPro" id="IPR050585">
    <property type="entry name" value="Xaa-Pro_dipeptidyl-ppase/CocE"/>
</dbReference>
<sequence>MNSRILLEYWRVRIVVEHDVKIPVRDGVLLSADLYRPDAAGEVPVLIRRTPYGKAGSPGGASVDGLRLVRSGYALLVQDVRGRFVSGGTFEPYWNEARDGADTVAWAVRQPWCDGSAGLFGRSYEGMAALLAAAERPPGLRAVAPHVAGSGFDEGWTRQGGALQLGFLLYWVLYDLLLDGAGLSGPELAEVAGAVNRIDELYRDPDAAADLLDRLAPYYREWLVHPTGHPYWKRAAPRDAYAEIDIPVLNLTGWYDIFLAGALENYRGIREQGVETRLVVGPWSHCVTGGTFPQRRYGLAADEQRLDVTGLHLDHFDRHLRGRPAAGPAPERVRLFLTGADEWRSFPDWPVPGTEAYVLHLGGRRLVAGPAPEAAGSDVIRHDPADPVPTAGGATALPGQFTGGDCGPLDQREVERRDDVLCFTGAPLTAPLTVVGDTVLTVYVTPDAAGADVTGKLVDVWPDGRAELLCDGIHRLAPQPAAPAPGAAPDPGPKADTGPDPVPDAGADPGAGGAPAPGRPTEVTVRLGAIGHVFRTGHRVRLEVAAGNTPRFDVHPRVVARHTVHHGGAHPSHLLLPRLADG</sequence>
<dbReference type="InterPro" id="IPR029058">
    <property type="entry name" value="AB_hydrolase_fold"/>
</dbReference>
<dbReference type="Pfam" id="PF08530">
    <property type="entry name" value="PepX_C"/>
    <property type="match status" value="1"/>
</dbReference>
<dbReference type="InterPro" id="IPR008979">
    <property type="entry name" value="Galactose-bd-like_sf"/>
</dbReference>
<dbReference type="Gene3D" id="2.60.120.260">
    <property type="entry name" value="Galactose-binding domain-like"/>
    <property type="match status" value="1"/>
</dbReference>
<feature type="region of interest" description="Disordered" evidence="2">
    <location>
        <begin position="477"/>
        <end position="521"/>
    </location>
</feature>
<dbReference type="InterPro" id="IPR000383">
    <property type="entry name" value="Xaa-Pro-like_dom"/>
</dbReference>
<dbReference type="InterPro" id="IPR013736">
    <property type="entry name" value="Xaa-Pro_dipept_C"/>
</dbReference>
<evidence type="ECO:0000259" key="3">
    <source>
        <dbReference type="SMART" id="SM00939"/>
    </source>
</evidence>
<evidence type="ECO:0000256" key="2">
    <source>
        <dbReference type="SAM" id="MobiDB-lite"/>
    </source>
</evidence>
<dbReference type="AlphaFoldDB" id="G9MBR8"/>
<dbReference type="Gene3D" id="3.40.50.1820">
    <property type="entry name" value="alpha/beta hydrolase"/>
    <property type="match status" value="1"/>
</dbReference>
<dbReference type="NCBIfam" id="TIGR00976">
    <property type="entry name" value="CocE_NonD"/>
    <property type="match status" value="1"/>
</dbReference>
<feature type="compositionally biased region" description="Pro residues" evidence="2">
    <location>
        <begin position="480"/>
        <end position="492"/>
    </location>
</feature>
<feature type="compositionally biased region" description="Low complexity" evidence="2">
    <location>
        <begin position="493"/>
        <end position="508"/>
    </location>
</feature>
<dbReference type="Pfam" id="PF02129">
    <property type="entry name" value="Peptidase_S15"/>
    <property type="match status" value="1"/>
</dbReference>
<dbReference type="GO" id="GO:0008239">
    <property type="term" value="F:dipeptidyl-peptidase activity"/>
    <property type="evidence" value="ECO:0007669"/>
    <property type="project" value="InterPro"/>
</dbReference>
<keyword evidence="1" id="KW-0378">Hydrolase</keyword>
<dbReference type="SUPFAM" id="SSF49785">
    <property type="entry name" value="Galactose-binding domain-like"/>
    <property type="match status" value="1"/>
</dbReference>
<organism evidence="4">
    <name type="scientific">Streptomyces rochei</name>
    <name type="common">Streptomyces parvullus</name>
    <dbReference type="NCBI Taxonomy" id="1928"/>
    <lineage>
        <taxon>Bacteria</taxon>
        <taxon>Bacillati</taxon>
        <taxon>Actinomycetota</taxon>
        <taxon>Actinomycetes</taxon>
        <taxon>Kitasatosporales</taxon>
        <taxon>Streptomycetaceae</taxon>
        <taxon>Streptomyces</taxon>
        <taxon>Streptomyces rochei group</taxon>
    </lineage>
</organism>
<dbReference type="SUPFAM" id="SSF53474">
    <property type="entry name" value="alpha/beta-Hydrolases"/>
    <property type="match status" value="1"/>
</dbReference>
<protein>
    <submittedName>
        <fullName evidence="4">Peptidase</fullName>
    </submittedName>
</protein>
<accession>G9MBR8</accession>
<dbReference type="Gene3D" id="1.10.3020.10">
    <property type="entry name" value="alpha-amino acid ester hydrolase ( Helical cap domain)"/>
    <property type="match status" value="1"/>
</dbReference>
<name>G9MBR8_STRRO</name>
<dbReference type="PANTHER" id="PTHR43056">
    <property type="entry name" value="PEPTIDASE S9 PROLYL OLIGOPEPTIDASE"/>
    <property type="match status" value="1"/>
</dbReference>
<proteinExistence type="predicted"/>
<dbReference type="PANTHER" id="PTHR43056:SF10">
    <property type="entry name" value="COCE_NOND FAMILY, PUTATIVE (AFU_ORTHOLOGUE AFUA_7G00600)-RELATED"/>
    <property type="match status" value="1"/>
</dbReference>
<reference evidence="4" key="1">
    <citation type="journal article" date="2012" name="Nat. Chem. Biol.">
        <title>A stand-alone adenylation domain forms amide bonds in streptothricin biosynthesis.</title>
        <authorList>
            <person name="Maruyama C."/>
            <person name="Toyoda J."/>
            <person name="Kato Y."/>
            <person name="Izumikawa M."/>
            <person name="Takagi M."/>
            <person name="Shin-Ya K."/>
            <person name="Katano H."/>
            <person name="Utagawa T."/>
            <person name="Hamano Y."/>
        </authorList>
    </citation>
    <scope>NUCLEOTIDE SEQUENCE</scope>
    <source>
        <strain evidence="4">NBRC 12908</strain>
    </source>
</reference>
<evidence type="ECO:0000313" key="4">
    <source>
        <dbReference type="EMBL" id="BAL15719.1"/>
    </source>
</evidence>
<dbReference type="SMART" id="SM00939">
    <property type="entry name" value="PepX_C"/>
    <property type="match status" value="1"/>
</dbReference>